<keyword evidence="10 11" id="KW-0119">Carbohydrate metabolism</keyword>
<dbReference type="PRINTS" id="PR00990">
    <property type="entry name" value="RIBOKINASE"/>
</dbReference>
<dbReference type="Pfam" id="PF00294">
    <property type="entry name" value="PfkB"/>
    <property type="match status" value="1"/>
</dbReference>
<dbReference type="HAMAP" id="MF_01987">
    <property type="entry name" value="Ribokinase"/>
    <property type="match status" value="1"/>
</dbReference>
<dbReference type="InterPro" id="IPR011877">
    <property type="entry name" value="Ribokinase"/>
</dbReference>
<dbReference type="GO" id="GO:0046872">
    <property type="term" value="F:metal ion binding"/>
    <property type="evidence" value="ECO:0007669"/>
    <property type="project" value="UniProtKB-KW"/>
</dbReference>
<name>A0A1Y5IGR0_OSTTA</name>
<dbReference type="GO" id="GO:0005524">
    <property type="term" value="F:ATP binding"/>
    <property type="evidence" value="ECO:0007669"/>
    <property type="project" value="UniProtKB-UniRule"/>
</dbReference>
<comment type="caution">
    <text evidence="11">Lacks conserved residue(s) required for the propagation of feature annotation.</text>
</comment>
<evidence type="ECO:0000313" key="15">
    <source>
        <dbReference type="EMBL" id="OUS46292.1"/>
    </source>
</evidence>
<evidence type="ECO:0000256" key="9">
    <source>
        <dbReference type="ARBA" id="ARBA00023235"/>
    </source>
</evidence>
<feature type="binding site" evidence="11">
    <location>
        <position position="226"/>
    </location>
    <ligand>
        <name>ATP</name>
        <dbReference type="ChEBI" id="CHEBI:30616"/>
    </ligand>
</feature>
<feature type="binding site" evidence="11">
    <location>
        <begin position="300"/>
        <end position="301"/>
    </location>
    <ligand>
        <name>ATP</name>
        <dbReference type="ChEBI" id="CHEBI:30616"/>
    </ligand>
</feature>
<evidence type="ECO:0000259" key="13">
    <source>
        <dbReference type="Pfam" id="PF00294"/>
    </source>
</evidence>
<keyword evidence="12" id="KW-0732">Signal</keyword>
<keyword evidence="3 11" id="KW-0479">Metal-binding</keyword>
<dbReference type="InterPro" id="IPR013022">
    <property type="entry name" value="Xyl_isomerase-like_TIM-brl"/>
</dbReference>
<keyword evidence="11" id="KW-0539">Nucleus</keyword>
<dbReference type="GO" id="GO:0019303">
    <property type="term" value="P:D-ribose catabolic process"/>
    <property type="evidence" value="ECO:0007669"/>
    <property type="project" value="UniProtKB-UniRule"/>
</dbReference>
<dbReference type="EMBL" id="KZ155784">
    <property type="protein sequence ID" value="OUS46292.1"/>
    <property type="molecule type" value="Genomic_DNA"/>
</dbReference>
<evidence type="ECO:0000256" key="1">
    <source>
        <dbReference type="ARBA" id="ARBA00022490"/>
    </source>
</evidence>
<dbReference type="UniPathway" id="UPA00916">
    <property type="reaction ID" value="UER00889"/>
</dbReference>
<accession>A0A1Y5IGR0</accession>
<dbReference type="InterPro" id="IPR002139">
    <property type="entry name" value="Ribo/fructo_kinase"/>
</dbReference>
<dbReference type="GO" id="GO:0004747">
    <property type="term" value="F:ribokinase activity"/>
    <property type="evidence" value="ECO:0007669"/>
    <property type="project" value="UniProtKB-UniRule"/>
</dbReference>
<evidence type="ECO:0000256" key="6">
    <source>
        <dbReference type="ARBA" id="ARBA00022840"/>
    </source>
</evidence>
<reference evidence="15" key="1">
    <citation type="submission" date="2017-04" db="EMBL/GenBank/DDBJ databases">
        <title>Population genomics of picophytoplankton unveils novel chromosome hypervariability.</title>
        <authorList>
            <consortium name="DOE Joint Genome Institute"/>
            <person name="Blanc-Mathieu R."/>
            <person name="Krasovec M."/>
            <person name="Hebrard M."/>
            <person name="Yau S."/>
            <person name="Desgranges E."/>
            <person name="Martin J."/>
            <person name="Schackwitz W."/>
            <person name="Kuo A."/>
            <person name="Salin G."/>
            <person name="Donnadieu C."/>
            <person name="Desdevises Y."/>
            <person name="Sanchez-Ferandin S."/>
            <person name="Moreau H."/>
            <person name="Rivals E."/>
            <person name="Grigoriev I.V."/>
            <person name="Grimsley N."/>
            <person name="Eyre-Walker A."/>
            <person name="Piganeau G."/>
        </authorList>
    </citation>
    <scope>NUCLEOTIDE SEQUENCE [LARGE SCALE GENOMIC DNA]</scope>
    <source>
        <strain evidence="15">RCC 1115</strain>
    </source>
</reference>
<comment type="subcellular location">
    <subcellularLocation>
        <location evidence="11">Cytoplasm</location>
    </subcellularLocation>
    <subcellularLocation>
        <location evidence="11">Nucleus</location>
    </subcellularLocation>
</comment>
<comment type="pathway">
    <text evidence="11">Carbohydrate metabolism; D-ribose degradation; D-ribose 5-phosphate from beta-D-ribopyranose: step 2/2.</text>
</comment>
<feature type="binding site" evidence="11">
    <location>
        <position position="336"/>
    </location>
    <ligand>
        <name>K(+)</name>
        <dbReference type="ChEBI" id="CHEBI:29103"/>
    </ligand>
</feature>
<dbReference type="CDD" id="cd01174">
    <property type="entry name" value="ribokinase"/>
    <property type="match status" value="1"/>
</dbReference>
<dbReference type="SUPFAM" id="SSF53613">
    <property type="entry name" value="Ribokinase-like"/>
    <property type="match status" value="1"/>
</dbReference>
<feature type="binding site" evidence="11">
    <location>
        <position position="340"/>
    </location>
    <ligand>
        <name>K(+)</name>
        <dbReference type="ChEBI" id="CHEBI:29103"/>
    </ligand>
</feature>
<dbReference type="AlphaFoldDB" id="A0A1Y5IGR0"/>
<dbReference type="Gene3D" id="3.20.20.150">
    <property type="entry name" value="Divalent-metal-dependent TIM barrel enzymes"/>
    <property type="match status" value="1"/>
</dbReference>
<feature type="binding site" evidence="11">
    <location>
        <position position="334"/>
    </location>
    <ligand>
        <name>K(+)</name>
        <dbReference type="ChEBI" id="CHEBI:29103"/>
    </ligand>
</feature>
<keyword evidence="6 11" id="KW-0067">ATP-binding</keyword>
<dbReference type="eggNOG" id="KOG2855">
    <property type="taxonomic scope" value="Eukaryota"/>
</dbReference>
<feature type="domain" description="Carbohydrate kinase PfkB" evidence="13">
    <location>
        <begin position="31"/>
        <end position="344"/>
    </location>
</feature>
<dbReference type="PROSITE" id="PS51415">
    <property type="entry name" value="XYLOSE_ISOMERASE"/>
    <property type="match status" value="1"/>
</dbReference>
<feature type="binding site" evidence="11">
    <location>
        <position position="331"/>
    </location>
    <ligand>
        <name>K(+)</name>
        <dbReference type="ChEBI" id="CHEBI:29103"/>
    </ligand>
</feature>
<organism evidence="15">
    <name type="scientific">Ostreococcus tauri</name>
    <name type="common">Marine green alga</name>
    <dbReference type="NCBI Taxonomy" id="70448"/>
    <lineage>
        <taxon>Eukaryota</taxon>
        <taxon>Viridiplantae</taxon>
        <taxon>Chlorophyta</taxon>
        <taxon>Mamiellophyceae</taxon>
        <taxon>Mamiellales</taxon>
        <taxon>Bathycoccaceae</taxon>
        <taxon>Ostreococcus</taxon>
    </lineage>
</organism>
<dbReference type="GO" id="GO:0009045">
    <property type="term" value="F:xylose isomerase activity"/>
    <property type="evidence" value="ECO:0007669"/>
    <property type="project" value="InterPro"/>
</dbReference>
<keyword evidence="5 11" id="KW-0418">Kinase</keyword>
<dbReference type="InterPro" id="IPR001998">
    <property type="entry name" value="Xylose_isomerase"/>
</dbReference>
<evidence type="ECO:0000256" key="12">
    <source>
        <dbReference type="SAM" id="SignalP"/>
    </source>
</evidence>
<comment type="similarity">
    <text evidence="11">Belongs to the carbohydrate kinase PfkB family. Ribokinase subfamily.</text>
</comment>
<dbReference type="InterPro" id="IPR036237">
    <property type="entry name" value="Xyl_isomerase-like_sf"/>
</dbReference>
<sequence>MRACGGRARATRAMALVMLVHVARARAWTTAVVGSVNVDVIARVGMIPREGDTVVTRTASTTTAMGGKGANQAIAASRMTCEDGGRDWRGVGFVGRFGADAAGDATREAMAREVDLEYSARSAIGSATGLGFVMVANDGGTSAVVVPGANALDWNDDDAALEDEFRDALRGTATLMLQREIPHRVNVIAAKIGREMGAHTIVLDAGGSHEVVDGDLLALVDYVAPNESELAGMAGVDVDTLSSEEAVIEAARKVAGTSAVKVLCTLGARGSLLVSASGVARGAPSRLPDGAREVDATAAGDAFRAAFAVAMGEGKNETQALRFAGAAGALAVTKMGAMPSLPTRREVDALLGEESRCADRASTSTSSTIEDELAAQHFASRLNSMKSRLDLFLDRNESAPEVFNLVKRMGRARGISHVFFNYPEHFITKTGEEIEPEILRRKVLEQSLRIGAVCVRFPEEPYRLGAFTNPDPAVRRLAEGLVRRSCETAVALDANEVIIWPRYDGYDYYLQADYASAWDDMVQSYKIVASSAECASLKVSVEFKPTDEKSRFSFIPSTGAALLLVDAVGEPNFGLTIDVGHALAAGENPAQSIVMTASRGRLFGVQLGDGHTRLGAEDGLMFGSVHTNAALEIVSALRAQGYAGFLYFDTFPLNEDPVEEASRNVRTFRDFHKKVAASASALTDAAARRDALRAADAVA</sequence>
<feature type="signal peptide" evidence="12">
    <location>
        <begin position="1"/>
        <end position="25"/>
    </location>
</feature>
<gene>
    <name evidence="15" type="ORF">BE221DRAFT_192286</name>
</gene>
<dbReference type="Proteomes" id="UP000195557">
    <property type="component" value="Unassembled WGS sequence"/>
</dbReference>
<comment type="cofactor">
    <cofactor evidence="11">
        <name>Mg(2+)</name>
        <dbReference type="ChEBI" id="CHEBI:18420"/>
    </cofactor>
    <text evidence="11">Requires a divalent cation, most likely magnesium in vivo, as an electrophilic catalyst to aid phosphoryl group transfer. It is the chelate of the metal and the nucleotide that is the actual substrate.</text>
</comment>
<evidence type="ECO:0000256" key="5">
    <source>
        <dbReference type="ARBA" id="ARBA00022777"/>
    </source>
</evidence>
<dbReference type="InterPro" id="IPR029056">
    <property type="entry name" value="Ribokinase-like"/>
</dbReference>
<feature type="active site" description="Proton acceptor" evidence="11">
    <location>
        <position position="301"/>
    </location>
</feature>
<evidence type="ECO:0000256" key="10">
    <source>
        <dbReference type="ARBA" id="ARBA00023277"/>
    </source>
</evidence>
<keyword evidence="9 15" id="KW-0413">Isomerase</keyword>
<evidence type="ECO:0000256" key="11">
    <source>
        <dbReference type="HAMAP-Rule" id="MF_03215"/>
    </source>
</evidence>
<dbReference type="GO" id="GO:0005634">
    <property type="term" value="C:nucleus"/>
    <property type="evidence" value="ECO:0007669"/>
    <property type="project" value="UniProtKB-SubCell"/>
</dbReference>
<dbReference type="GO" id="GO:0005737">
    <property type="term" value="C:cytoplasm"/>
    <property type="evidence" value="ECO:0007669"/>
    <property type="project" value="UniProtKB-SubCell"/>
</dbReference>
<comment type="function">
    <text evidence="11">Catalyzes the phosphorylation of ribose at O-5 in a reaction requiring ATP and magnesium. The resulting D-ribose-5-phosphate can then be used either for sythesis of nucleotides, histidine, and tryptophan, or as a component of the pentose phosphate pathway.</text>
</comment>
<keyword evidence="7 11" id="KW-0460">Magnesium</keyword>
<feature type="chain" id="PRO_5012780015" description="Ribokinase" evidence="12">
    <location>
        <begin position="26"/>
        <end position="699"/>
    </location>
</feature>
<evidence type="ECO:0000259" key="14">
    <source>
        <dbReference type="Pfam" id="PF01261"/>
    </source>
</evidence>
<keyword evidence="1 11" id="KW-0963">Cytoplasm</keyword>
<comment type="subunit">
    <text evidence="11">Homodimer.</text>
</comment>
<protein>
    <recommendedName>
        <fullName evidence="11">Ribokinase</fullName>
        <shortName evidence="11">RK</shortName>
        <ecNumber evidence="11">2.7.1.15</ecNumber>
    </recommendedName>
</protein>
<dbReference type="SUPFAM" id="SSF51658">
    <property type="entry name" value="Xylose isomerase-like"/>
    <property type="match status" value="1"/>
</dbReference>
<feature type="binding site" evidence="11">
    <location>
        <begin position="265"/>
        <end position="270"/>
    </location>
    <ligand>
        <name>ATP</name>
        <dbReference type="ChEBI" id="CHEBI:30616"/>
    </ligand>
</feature>
<dbReference type="Gene3D" id="3.40.1190.20">
    <property type="match status" value="1"/>
</dbReference>
<evidence type="ECO:0000256" key="8">
    <source>
        <dbReference type="ARBA" id="ARBA00022958"/>
    </source>
</evidence>
<comment type="activity regulation">
    <text evidence="11">Activated by a monovalent cation that binds near, but not in, the active site. The most likely occupant of the site in vivo is potassium. Ion binding induces a conformational change that may alter substrate affinity.</text>
</comment>
<feature type="binding site" evidence="11">
    <location>
        <begin position="67"/>
        <end position="71"/>
    </location>
    <ligand>
        <name>substrate</name>
    </ligand>
</feature>
<feature type="binding site" evidence="11">
    <location>
        <position position="301"/>
    </location>
    <ligand>
        <name>substrate</name>
    </ligand>
</feature>
<feature type="domain" description="Xylose isomerase-like TIM barrel" evidence="14">
    <location>
        <begin position="458"/>
        <end position="662"/>
    </location>
</feature>
<proteinExistence type="inferred from homology"/>
<dbReference type="PANTHER" id="PTHR10584:SF166">
    <property type="entry name" value="RIBOKINASE"/>
    <property type="match status" value="1"/>
</dbReference>
<dbReference type="EC" id="2.7.1.15" evidence="11"/>
<keyword evidence="8 11" id="KW-0630">Potassium</keyword>
<evidence type="ECO:0000256" key="2">
    <source>
        <dbReference type="ARBA" id="ARBA00022679"/>
    </source>
</evidence>
<feature type="binding site" evidence="11">
    <location>
        <position position="295"/>
    </location>
    <ligand>
        <name>K(+)</name>
        <dbReference type="ChEBI" id="CHEBI:29103"/>
    </ligand>
</feature>
<feature type="binding site" evidence="11">
    <location>
        <begin position="37"/>
        <end position="39"/>
    </location>
    <ligand>
        <name>substrate</name>
    </ligand>
</feature>
<evidence type="ECO:0000256" key="4">
    <source>
        <dbReference type="ARBA" id="ARBA00022741"/>
    </source>
</evidence>
<comment type="catalytic activity">
    <reaction evidence="11">
        <text>D-ribose + ATP = D-ribose 5-phosphate + ADP + H(+)</text>
        <dbReference type="Rhea" id="RHEA:13697"/>
        <dbReference type="ChEBI" id="CHEBI:15378"/>
        <dbReference type="ChEBI" id="CHEBI:30616"/>
        <dbReference type="ChEBI" id="CHEBI:47013"/>
        <dbReference type="ChEBI" id="CHEBI:78346"/>
        <dbReference type="ChEBI" id="CHEBI:456216"/>
        <dbReference type="EC" id="2.7.1.15"/>
    </reaction>
</comment>
<keyword evidence="4 11" id="KW-0547">Nucleotide-binding</keyword>
<evidence type="ECO:0000256" key="7">
    <source>
        <dbReference type="ARBA" id="ARBA00022842"/>
    </source>
</evidence>
<dbReference type="PANTHER" id="PTHR10584">
    <property type="entry name" value="SUGAR KINASE"/>
    <property type="match status" value="1"/>
</dbReference>
<feature type="binding site" evidence="11">
    <location>
        <position position="180"/>
    </location>
    <ligand>
        <name>substrate</name>
    </ligand>
</feature>
<feature type="binding site" evidence="11">
    <location>
        <position position="297"/>
    </location>
    <ligand>
        <name>K(+)</name>
        <dbReference type="ChEBI" id="CHEBI:29103"/>
    </ligand>
</feature>
<dbReference type="InterPro" id="IPR011611">
    <property type="entry name" value="PfkB_dom"/>
</dbReference>
<evidence type="ECO:0000256" key="3">
    <source>
        <dbReference type="ARBA" id="ARBA00022723"/>
    </source>
</evidence>
<keyword evidence="2 11" id="KW-0808">Transferase</keyword>
<dbReference type="Pfam" id="PF01261">
    <property type="entry name" value="AP_endonuc_2"/>
    <property type="match status" value="1"/>
</dbReference>